<reference evidence="1" key="1">
    <citation type="submission" date="2020-11" db="EMBL/GenBank/DDBJ databases">
        <title>Bacterial whole genome sequence for Panacibacter sp. DH6.</title>
        <authorList>
            <person name="Le V."/>
            <person name="Ko S."/>
            <person name="Ahn C.-Y."/>
            <person name="Oh H.-M."/>
        </authorList>
    </citation>
    <scope>NUCLEOTIDE SEQUENCE</scope>
    <source>
        <strain evidence="1">DH6</strain>
    </source>
</reference>
<name>A0A931GV91_9BACT</name>
<dbReference type="Pfam" id="PF22668">
    <property type="entry name" value="DUF7009"/>
    <property type="match status" value="1"/>
</dbReference>
<protein>
    <submittedName>
        <fullName evidence="1">Uncharacterized protein</fullName>
    </submittedName>
</protein>
<dbReference type="RefSeq" id="WP_196988937.1">
    <property type="nucleotide sequence ID" value="NZ_JADWYR010000001.1"/>
</dbReference>
<organism evidence="1 2">
    <name type="scientific">Panacibacter microcysteis</name>
    <dbReference type="NCBI Taxonomy" id="2793269"/>
    <lineage>
        <taxon>Bacteria</taxon>
        <taxon>Pseudomonadati</taxon>
        <taxon>Bacteroidota</taxon>
        <taxon>Chitinophagia</taxon>
        <taxon>Chitinophagales</taxon>
        <taxon>Chitinophagaceae</taxon>
        <taxon>Panacibacter</taxon>
    </lineage>
</organism>
<comment type="caution">
    <text evidence="1">The sequence shown here is derived from an EMBL/GenBank/DDBJ whole genome shotgun (WGS) entry which is preliminary data.</text>
</comment>
<dbReference type="InterPro" id="IPR053825">
    <property type="entry name" value="DUF7009"/>
</dbReference>
<keyword evidence="2" id="KW-1185">Reference proteome</keyword>
<dbReference type="AlphaFoldDB" id="A0A931GV91"/>
<evidence type="ECO:0000313" key="1">
    <source>
        <dbReference type="EMBL" id="MBG9374848.1"/>
    </source>
</evidence>
<proteinExistence type="predicted"/>
<gene>
    <name evidence="1" type="ORF">I5907_01265</name>
</gene>
<dbReference type="EMBL" id="JADWYR010000001">
    <property type="protein sequence ID" value="MBG9374848.1"/>
    <property type="molecule type" value="Genomic_DNA"/>
</dbReference>
<sequence length="127" mass="14530">MKLRFENNTVRIRIRKSELVHLKEHNNITEAVSFPVKAFTYALQIADVKEITPVLSESNLLIQIPVVKASAWIDSDEVGLYHLVDIDNDEALEVMIEKDFPCKERPDEDKTDTFTELAAQKGTRNNC</sequence>
<evidence type="ECO:0000313" key="2">
    <source>
        <dbReference type="Proteomes" id="UP000628448"/>
    </source>
</evidence>
<accession>A0A931GV91</accession>
<dbReference type="Proteomes" id="UP000628448">
    <property type="component" value="Unassembled WGS sequence"/>
</dbReference>